<dbReference type="SUPFAM" id="SSF52833">
    <property type="entry name" value="Thioredoxin-like"/>
    <property type="match status" value="1"/>
</dbReference>
<evidence type="ECO:0000259" key="2">
    <source>
        <dbReference type="Pfam" id="PF00578"/>
    </source>
</evidence>
<organism evidence="3 4">
    <name type="scientific">Chitinophaga barathri</name>
    <dbReference type="NCBI Taxonomy" id="1647451"/>
    <lineage>
        <taxon>Bacteria</taxon>
        <taxon>Pseudomonadati</taxon>
        <taxon>Bacteroidota</taxon>
        <taxon>Chitinophagia</taxon>
        <taxon>Chitinophagales</taxon>
        <taxon>Chitinophagaceae</taxon>
        <taxon>Chitinophaga</taxon>
    </lineage>
</organism>
<dbReference type="EMBL" id="RMBX01000009">
    <property type="protein sequence ID" value="RPD39971.1"/>
    <property type="molecule type" value="Genomic_DNA"/>
</dbReference>
<dbReference type="InterPro" id="IPR047262">
    <property type="entry name" value="PRX-like1"/>
</dbReference>
<name>A0A3N4M904_9BACT</name>
<dbReference type="Gene3D" id="3.40.30.10">
    <property type="entry name" value="Glutaredoxin"/>
    <property type="match status" value="1"/>
</dbReference>
<keyword evidence="1" id="KW-0732">Signal</keyword>
<gene>
    <name evidence="3" type="ORF">EG028_17770</name>
</gene>
<feature type="signal peptide" evidence="1">
    <location>
        <begin position="1"/>
        <end position="18"/>
    </location>
</feature>
<dbReference type="AlphaFoldDB" id="A0A3N4M904"/>
<reference evidence="4" key="1">
    <citation type="submission" date="2018-11" db="EMBL/GenBank/DDBJ databases">
        <title>Chitinophaga lutea sp.nov., isolate from arsenic contaminated soil.</title>
        <authorList>
            <person name="Zong Y."/>
        </authorList>
    </citation>
    <scope>NUCLEOTIDE SEQUENCE [LARGE SCALE GENOMIC DNA]</scope>
    <source>
        <strain evidence="4">YLT18</strain>
    </source>
</reference>
<protein>
    <submittedName>
        <fullName evidence="3">Alkyl hydroperoxide reductase</fullName>
    </submittedName>
</protein>
<dbReference type="Pfam" id="PF00578">
    <property type="entry name" value="AhpC-TSA"/>
    <property type="match status" value="1"/>
</dbReference>
<evidence type="ECO:0000313" key="4">
    <source>
        <dbReference type="Proteomes" id="UP000279089"/>
    </source>
</evidence>
<comment type="caution">
    <text evidence="3">The sequence shown here is derived from an EMBL/GenBank/DDBJ whole genome shotgun (WGS) entry which is preliminary data.</text>
</comment>
<dbReference type="PANTHER" id="PTHR43640">
    <property type="entry name" value="OS07G0260300 PROTEIN"/>
    <property type="match status" value="1"/>
</dbReference>
<dbReference type="Proteomes" id="UP000279089">
    <property type="component" value="Unassembled WGS sequence"/>
</dbReference>
<feature type="domain" description="Alkyl hydroperoxide reductase subunit C/ Thiol specific antioxidant" evidence="2">
    <location>
        <begin position="20"/>
        <end position="132"/>
    </location>
</feature>
<dbReference type="InterPro" id="IPR000866">
    <property type="entry name" value="AhpC/TSA"/>
</dbReference>
<keyword evidence="4" id="KW-1185">Reference proteome</keyword>
<dbReference type="InterPro" id="IPR036249">
    <property type="entry name" value="Thioredoxin-like_sf"/>
</dbReference>
<proteinExistence type="predicted"/>
<dbReference type="OrthoDB" id="669323at2"/>
<sequence>MKLFFVILSCLFSLAAHAQHALRDIKIKTIDGKPLSLANNGKLTAFVFLSPDCPLSRNYTLVLNDIQQSRKDALQIVGVFPDAGYSDNEIKAFKHKYAVDFVLVNDKNKTLINYTRATITPEVFLYDSNGGLLYKGAIDDWVVSLGRKKRQADRHYLRDAIDNSLQHKNISPAETKAIGCFISTK</sequence>
<accession>A0A3N4M904</accession>
<dbReference type="GO" id="GO:0016491">
    <property type="term" value="F:oxidoreductase activity"/>
    <property type="evidence" value="ECO:0007669"/>
    <property type="project" value="InterPro"/>
</dbReference>
<feature type="chain" id="PRO_5018088853" evidence="1">
    <location>
        <begin position="19"/>
        <end position="185"/>
    </location>
</feature>
<evidence type="ECO:0000313" key="3">
    <source>
        <dbReference type="EMBL" id="RPD39971.1"/>
    </source>
</evidence>
<dbReference type="RefSeq" id="WP_120517741.1">
    <property type="nucleotide sequence ID" value="NZ_QXZY01000010.1"/>
</dbReference>
<dbReference type="GO" id="GO:0016209">
    <property type="term" value="F:antioxidant activity"/>
    <property type="evidence" value="ECO:0007669"/>
    <property type="project" value="InterPro"/>
</dbReference>
<dbReference type="PANTHER" id="PTHR43640:SF1">
    <property type="entry name" value="THIOREDOXIN-DEPENDENT PEROXIREDOXIN"/>
    <property type="match status" value="1"/>
</dbReference>
<evidence type="ECO:0000256" key="1">
    <source>
        <dbReference type="SAM" id="SignalP"/>
    </source>
</evidence>